<gene>
    <name evidence="2" type="ORF">Dda_8431</name>
</gene>
<reference evidence="2" key="1">
    <citation type="submission" date="2023-01" db="EMBL/GenBank/DDBJ databases">
        <title>The chitinases involved in constricting ring structure development in the nematode-trapping fungus Drechslerella dactyloides.</title>
        <authorList>
            <person name="Wang R."/>
            <person name="Zhang L."/>
            <person name="Tang P."/>
            <person name="Li S."/>
            <person name="Liang L."/>
        </authorList>
    </citation>
    <scope>NUCLEOTIDE SEQUENCE</scope>
    <source>
        <strain evidence="2">YMF1.00031</strain>
    </source>
</reference>
<dbReference type="InterPro" id="IPR032698">
    <property type="entry name" value="SirB1_N"/>
</dbReference>
<comment type="caution">
    <text evidence="2">The sequence shown here is derived from an EMBL/GenBank/DDBJ whole genome shotgun (WGS) entry which is preliminary data.</text>
</comment>
<proteinExistence type="predicted"/>
<feature type="domain" description="Protein SirB1 N-terminal" evidence="1">
    <location>
        <begin position="3"/>
        <end position="84"/>
    </location>
</feature>
<dbReference type="AlphaFoldDB" id="A0AAD6NFV1"/>
<accession>A0AAD6NFV1</accession>
<protein>
    <recommendedName>
        <fullName evidence="1">Protein SirB1 N-terminal domain-containing protein</fullName>
    </recommendedName>
</protein>
<dbReference type="EMBL" id="JAQGDS010000012">
    <property type="protein sequence ID" value="KAJ6256567.1"/>
    <property type="molecule type" value="Genomic_DNA"/>
</dbReference>
<evidence type="ECO:0000313" key="2">
    <source>
        <dbReference type="EMBL" id="KAJ6256567.1"/>
    </source>
</evidence>
<sequence length="216" mass="24500">MSVFCSLAQRLGLEAYPCAYPYHVYVFVYETKASHFYLNPHENADPIFQDELEARLQEMGIAITPASIDKFLRPAPTVELVLRNARNILRNAPHARRHQPTDEGPESEINVDAAEYAALFAIALLSSAWTTRILEPLCRCLQESFPTDVGFIETYILPLVDPESRPARLLRTICVALRNEDGMARKIKRRSSLENRGVLTIRLPSRNHGLDDQHDS</sequence>
<organism evidence="2 3">
    <name type="scientific">Drechslerella dactyloides</name>
    <name type="common">Nematode-trapping fungus</name>
    <name type="synonym">Arthrobotrys dactyloides</name>
    <dbReference type="NCBI Taxonomy" id="74499"/>
    <lineage>
        <taxon>Eukaryota</taxon>
        <taxon>Fungi</taxon>
        <taxon>Dikarya</taxon>
        <taxon>Ascomycota</taxon>
        <taxon>Pezizomycotina</taxon>
        <taxon>Orbiliomycetes</taxon>
        <taxon>Orbiliales</taxon>
        <taxon>Orbiliaceae</taxon>
        <taxon>Drechslerella</taxon>
    </lineage>
</organism>
<evidence type="ECO:0000259" key="1">
    <source>
        <dbReference type="Pfam" id="PF13369"/>
    </source>
</evidence>
<evidence type="ECO:0000313" key="3">
    <source>
        <dbReference type="Proteomes" id="UP001221413"/>
    </source>
</evidence>
<dbReference type="Proteomes" id="UP001221413">
    <property type="component" value="Unassembled WGS sequence"/>
</dbReference>
<name>A0AAD6NFV1_DREDA</name>
<dbReference type="Pfam" id="PF13369">
    <property type="entry name" value="Transglut_core2"/>
    <property type="match status" value="1"/>
</dbReference>
<keyword evidence="3" id="KW-1185">Reference proteome</keyword>